<comment type="catalytic activity">
    <reaction evidence="1 4">
        <text>[protein]-peptidylproline (omega=180) = [protein]-peptidylproline (omega=0)</text>
        <dbReference type="Rhea" id="RHEA:16237"/>
        <dbReference type="Rhea" id="RHEA-COMP:10747"/>
        <dbReference type="Rhea" id="RHEA-COMP:10748"/>
        <dbReference type="ChEBI" id="CHEBI:83833"/>
        <dbReference type="ChEBI" id="CHEBI:83834"/>
        <dbReference type="EC" id="5.2.1.8"/>
    </reaction>
</comment>
<organism evidence="6">
    <name type="scientific">Candidozyma auris</name>
    <name type="common">Yeast</name>
    <name type="synonym">Candida auris</name>
    <dbReference type="NCBI Taxonomy" id="498019"/>
    <lineage>
        <taxon>Eukaryota</taxon>
        <taxon>Fungi</taxon>
        <taxon>Dikarya</taxon>
        <taxon>Ascomycota</taxon>
        <taxon>Saccharomycotina</taxon>
        <taxon>Pichiomycetes</taxon>
        <taxon>Metschnikowiaceae</taxon>
        <taxon>Candidozyma</taxon>
    </lineage>
</organism>
<evidence type="ECO:0000256" key="3">
    <source>
        <dbReference type="ARBA" id="ARBA00023235"/>
    </source>
</evidence>
<dbReference type="Proteomes" id="UP000825438">
    <property type="component" value="Chromosome III"/>
</dbReference>
<comment type="similarity">
    <text evidence="4">Belongs to the cyclophilin-type PPIase family.</text>
</comment>
<dbReference type="InterPro" id="IPR029000">
    <property type="entry name" value="Cyclophilin-like_dom_sf"/>
</dbReference>
<sequence>MGNPVVFLDVSKAGSPLGRIKIELFAEQLPRYVILTYLSSDSANIRTCENFRQFCTGEYKRNERPIGYKGCKFHRIIKDFMIQGGDFEKGNGKGTMTIFGKSTFDDEGFPFDHKKYSVSMANSGPNTNGCQFFICTEDSPHLDGRHVVFGRVVDGFSVVDELNLVRTKGDCPVEDVVIEECGEM</sequence>
<dbReference type="PROSITE" id="PS50072">
    <property type="entry name" value="CSA_PPIASE_2"/>
    <property type="match status" value="1"/>
</dbReference>
<gene>
    <name evidence="6" type="ORF">CA7LBN_003130</name>
</gene>
<evidence type="ECO:0000313" key="6">
    <source>
        <dbReference type="EMBL" id="QWW24296.1"/>
    </source>
</evidence>
<dbReference type="PIRSF" id="PIRSF001467">
    <property type="entry name" value="Peptidylpro_ismrse"/>
    <property type="match status" value="1"/>
</dbReference>
<dbReference type="AlphaFoldDB" id="A0A8F2W2H9"/>
<proteinExistence type="inferred from homology"/>
<comment type="function">
    <text evidence="4">PPIases accelerate the folding of proteins. It catalyzes the cis-trans isomerization of proline imidic peptide bonds in oligopeptides.</text>
</comment>
<dbReference type="Pfam" id="PF00160">
    <property type="entry name" value="Pro_isomerase"/>
    <property type="match status" value="1"/>
</dbReference>
<dbReference type="GO" id="GO:0006457">
    <property type="term" value="P:protein folding"/>
    <property type="evidence" value="ECO:0007669"/>
    <property type="project" value="InterPro"/>
</dbReference>
<accession>A0A8F2W2H9</accession>
<dbReference type="GO" id="GO:0005737">
    <property type="term" value="C:cytoplasm"/>
    <property type="evidence" value="ECO:0007669"/>
    <property type="project" value="TreeGrafter"/>
</dbReference>
<dbReference type="InterPro" id="IPR020892">
    <property type="entry name" value="Cyclophilin-type_PPIase_CS"/>
</dbReference>
<dbReference type="GO" id="GO:0003755">
    <property type="term" value="F:peptidyl-prolyl cis-trans isomerase activity"/>
    <property type="evidence" value="ECO:0007669"/>
    <property type="project" value="UniProtKB-UniRule"/>
</dbReference>
<keyword evidence="2 4" id="KW-0697">Rotamase</keyword>
<dbReference type="SUPFAM" id="SSF50891">
    <property type="entry name" value="Cyclophilin-like"/>
    <property type="match status" value="1"/>
</dbReference>
<reference evidence="6" key="1">
    <citation type="submission" date="2021-06" db="EMBL/GenBank/DDBJ databases">
        <title>Candida auris outbreak in lebanese hospital.</title>
        <authorList>
            <person name="Finianos M."/>
        </authorList>
    </citation>
    <scope>NUCLEOTIDE SEQUENCE</scope>
    <source>
        <strain evidence="6">CA7LBN</strain>
    </source>
</reference>
<evidence type="ECO:0000259" key="5">
    <source>
        <dbReference type="PROSITE" id="PS50072"/>
    </source>
</evidence>
<dbReference type="PANTHER" id="PTHR11071">
    <property type="entry name" value="PEPTIDYL-PROLYL CIS-TRANS ISOMERASE"/>
    <property type="match status" value="1"/>
</dbReference>
<dbReference type="PRINTS" id="PR00153">
    <property type="entry name" value="CSAPPISMRASE"/>
</dbReference>
<dbReference type="PANTHER" id="PTHR11071:SF561">
    <property type="entry name" value="PEPTIDYL-PROLYL CIS-TRANS ISOMERASE D-RELATED"/>
    <property type="match status" value="1"/>
</dbReference>
<dbReference type="GO" id="GO:0016018">
    <property type="term" value="F:cyclosporin A binding"/>
    <property type="evidence" value="ECO:0007669"/>
    <property type="project" value="TreeGrafter"/>
</dbReference>
<dbReference type="InterPro" id="IPR024936">
    <property type="entry name" value="Cyclophilin-type_PPIase"/>
</dbReference>
<protein>
    <recommendedName>
        <fullName evidence="4">Peptidyl-prolyl cis-trans isomerase</fullName>
        <shortName evidence="4">PPIase</shortName>
        <ecNumber evidence="4">5.2.1.8</ecNumber>
    </recommendedName>
</protein>
<keyword evidence="3 4" id="KW-0413">Isomerase</keyword>
<dbReference type="InterPro" id="IPR002130">
    <property type="entry name" value="Cyclophilin-type_PPIase_dom"/>
</dbReference>
<dbReference type="PROSITE" id="PS00170">
    <property type="entry name" value="CSA_PPIASE_1"/>
    <property type="match status" value="1"/>
</dbReference>
<dbReference type="Gene3D" id="2.40.100.10">
    <property type="entry name" value="Cyclophilin-like"/>
    <property type="match status" value="1"/>
</dbReference>
<name>A0A8F2W2H9_CANAR</name>
<evidence type="ECO:0000256" key="2">
    <source>
        <dbReference type="ARBA" id="ARBA00023110"/>
    </source>
</evidence>
<dbReference type="EC" id="5.2.1.8" evidence="4"/>
<dbReference type="FunFam" id="2.40.100.10:FF:000025">
    <property type="entry name" value="Peptidyl-prolyl cis-trans isomerase CYP19-2"/>
    <property type="match status" value="1"/>
</dbReference>
<dbReference type="EMBL" id="CP076751">
    <property type="protein sequence ID" value="QWW24296.1"/>
    <property type="molecule type" value="Genomic_DNA"/>
</dbReference>
<evidence type="ECO:0000256" key="1">
    <source>
        <dbReference type="ARBA" id="ARBA00000971"/>
    </source>
</evidence>
<evidence type="ECO:0000256" key="4">
    <source>
        <dbReference type="RuleBase" id="RU363019"/>
    </source>
</evidence>
<feature type="domain" description="PPIase cyclophilin-type" evidence="5">
    <location>
        <begin position="7"/>
        <end position="183"/>
    </location>
</feature>